<dbReference type="EMBL" id="FXAN01000109">
    <property type="protein sequence ID" value="SMG02742.1"/>
    <property type="molecule type" value="Genomic_DNA"/>
</dbReference>
<dbReference type="OrthoDB" id="5293819at2"/>
<evidence type="ECO:0000313" key="5">
    <source>
        <dbReference type="Proteomes" id="UP000198460"/>
    </source>
</evidence>
<proteinExistence type="predicted"/>
<sequence>MTASVRRITPFLWFDRNAEEAVTFYISVFDNARITRVARYDKASARVSNQEEGAVMTVAFELDGQGFVALNGGPVFQFNPAVSFVVNCATQDEIDYYWDKLSEGGDARAQQCGWLKDRFGLSWQIVPEQLPALVADADPERAARAMQALMQMKKIDLAALQRAAGG</sequence>
<keyword evidence="3" id="KW-0808">Transferase</keyword>
<gene>
    <name evidence="3" type="ORF">BSIN_2669</name>
    <name evidence="2" type="ORF">WS67_10945</name>
</gene>
<keyword evidence="3" id="KW-0830">Ubiquinone</keyword>
<keyword evidence="4" id="KW-1185">Reference proteome</keyword>
<protein>
    <submittedName>
        <fullName evidence="3">3-demethylubiquinone-9 3-methyltransferase</fullName>
    </submittedName>
</protein>
<dbReference type="RefSeq" id="WP_059516186.1">
    <property type="nucleotide sequence ID" value="NZ_FXAN01000109.1"/>
</dbReference>
<evidence type="ECO:0000259" key="1">
    <source>
        <dbReference type="Pfam" id="PF06983"/>
    </source>
</evidence>
<dbReference type="Pfam" id="PF06983">
    <property type="entry name" value="3-dmu-9_3-mt"/>
    <property type="match status" value="1"/>
</dbReference>
<dbReference type="AlphaFoldDB" id="A0A103E3G1"/>
<dbReference type="Proteomes" id="UP000198460">
    <property type="component" value="Unassembled WGS sequence"/>
</dbReference>
<dbReference type="InterPro" id="IPR028973">
    <property type="entry name" value="PhnB-like"/>
</dbReference>
<dbReference type="PANTHER" id="PTHR33990:SF2">
    <property type="entry name" value="PHNB-LIKE DOMAIN-CONTAINING PROTEIN"/>
    <property type="match status" value="1"/>
</dbReference>
<evidence type="ECO:0000313" key="4">
    <source>
        <dbReference type="Proteomes" id="UP000062788"/>
    </source>
</evidence>
<evidence type="ECO:0000313" key="3">
    <source>
        <dbReference type="EMBL" id="SMG02742.1"/>
    </source>
</evidence>
<evidence type="ECO:0000313" key="2">
    <source>
        <dbReference type="EMBL" id="KVE27618.1"/>
    </source>
</evidence>
<dbReference type="SUPFAM" id="SSF54593">
    <property type="entry name" value="Glyoxalase/Bleomycin resistance protein/Dihydroxybiphenyl dioxygenase"/>
    <property type="match status" value="1"/>
</dbReference>
<reference evidence="2 4" key="1">
    <citation type="submission" date="2015-11" db="EMBL/GenBank/DDBJ databases">
        <title>Expanding the genomic diversity of Burkholderia species for the development of highly accurate diagnostics.</title>
        <authorList>
            <person name="Sahl J."/>
            <person name="Keim P."/>
            <person name="Wagner D."/>
        </authorList>
    </citation>
    <scope>NUCLEOTIDE SEQUENCE [LARGE SCALE GENOMIC DNA]</scope>
    <source>
        <strain evidence="2 4">TSV85</strain>
    </source>
</reference>
<reference evidence="3 5" key="2">
    <citation type="submission" date="2017-04" db="EMBL/GenBank/DDBJ databases">
        <authorList>
            <person name="Afonso C.L."/>
            <person name="Miller P.J."/>
            <person name="Scott M.A."/>
            <person name="Spackman E."/>
            <person name="Goraichik I."/>
            <person name="Dimitrov K.M."/>
            <person name="Suarez D.L."/>
            <person name="Swayne D.E."/>
        </authorList>
    </citation>
    <scope>NUCLEOTIDE SEQUENCE [LARGE SCALE GENOMIC DNA]</scope>
    <source>
        <strain evidence="3">LMG 28154</strain>
    </source>
</reference>
<dbReference type="EMBL" id="LOWA01000025">
    <property type="protein sequence ID" value="KVE27618.1"/>
    <property type="molecule type" value="Genomic_DNA"/>
</dbReference>
<dbReference type="PANTHER" id="PTHR33990">
    <property type="entry name" value="PROTEIN YJDN-RELATED"/>
    <property type="match status" value="1"/>
</dbReference>
<dbReference type="GO" id="GO:0032259">
    <property type="term" value="P:methylation"/>
    <property type="evidence" value="ECO:0007669"/>
    <property type="project" value="UniProtKB-KW"/>
</dbReference>
<dbReference type="Gene3D" id="3.10.180.10">
    <property type="entry name" value="2,3-Dihydroxybiphenyl 1,2-Dioxygenase, domain 1"/>
    <property type="match status" value="1"/>
</dbReference>
<name>A0A103E3G1_9BURK</name>
<dbReference type="InterPro" id="IPR029068">
    <property type="entry name" value="Glyas_Bleomycin-R_OHBP_Dase"/>
</dbReference>
<dbReference type="Proteomes" id="UP000062788">
    <property type="component" value="Unassembled WGS sequence"/>
</dbReference>
<feature type="domain" description="PhnB-like" evidence="1">
    <location>
        <begin position="7"/>
        <end position="126"/>
    </location>
</feature>
<dbReference type="CDD" id="cd06588">
    <property type="entry name" value="PhnB_like"/>
    <property type="match status" value="1"/>
</dbReference>
<dbReference type="GO" id="GO:0008168">
    <property type="term" value="F:methyltransferase activity"/>
    <property type="evidence" value="ECO:0007669"/>
    <property type="project" value="UniProtKB-KW"/>
</dbReference>
<keyword evidence="3" id="KW-0489">Methyltransferase</keyword>
<dbReference type="PIRSF" id="PIRSF021700">
    <property type="entry name" value="3_dmu_93_MTrfase"/>
    <property type="match status" value="1"/>
</dbReference>
<organism evidence="2 4">
    <name type="scientific">Burkholderia singularis</name>
    <dbReference type="NCBI Taxonomy" id="1503053"/>
    <lineage>
        <taxon>Bacteria</taxon>
        <taxon>Pseudomonadati</taxon>
        <taxon>Pseudomonadota</taxon>
        <taxon>Betaproteobacteria</taxon>
        <taxon>Burkholderiales</taxon>
        <taxon>Burkholderiaceae</taxon>
        <taxon>Burkholderia</taxon>
        <taxon>pseudomallei group</taxon>
    </lineage>
</organism>
<dbReference type="InterPro" id="IPR009725">
    <property type="entry name" value="3_dmu_93_MTrfase"/>
</dbReference>
<accession>A0A103E3G1</accession>